<keyword evidence="3" id="KW-0812">Transmembrane</keyword>
<keyword evidence="2" id="KW-0560">Oxidoreductase</keyword>
<dbReference type="InterPro" id="IPR036291">
    <property type="entry name" value="NAD(P)-bd_dom_sf"/>
</dbReference>
<accession>M2RNU6</accession>
<keyword evidence="3" id="KW-1133">Transmembrane helix</keyword>
<dbReference type="PANTHER" id="PTHR47706">
    <property type="entry name" value="NMRA-LIKE FAMILY PROTEIN"/>
    <property type="match status" value="1"/>
</dbReference>
<dbReference type="InterPro" id="IPR051609">
    <property type="entry name" value="NmrA/Isoflavone_reductase-like"/>
</dbReference>
<dbReference type="Pfam" id="PF05368">
    <property type="entry name" value="NmrA"/>
    <property type="match status" value="1"/>
</dbReference>
<dbReference type="EMBL" id="KB445793">
    <property type="protein sequence ID" value="EMD40117.1"/>
    <property type="molecule type" value="Genomic_DNA"/>
</dbReference>
<sequence length="331" mass="37308">MAPHEELLAPLNVVALFGATGMLGNAILSALLKSPRLGYEPEVVVFLRPGKDLDDTRLDPHPRLRVVHNDYMQKGPELAKALNGIDAVVSALSGPAVAAQYHIFNSAINAGVRRFYPSEFGFHHPYSAPGDPGARILPLWFEKEQFTTHAKLHPAVEEGKIAYTFIGAGDLYNQPQEPFWCPWVQDRDLYQVPVVGNPDALVDWSNIDDIARYTVATLSKPELSINATLNFPSETMSQKTMVDLFARYAKGREVTVRHFSSNDAHHFAARPEEAPKEIAENSLIPVDFFFVVKCIQGSGTFRRSRWECHWDLFPEVQRTTFEEYLKERFPE</sequence>
<dbReference type="PANTHER" id="PTHR47706:SF9">
    <property type="entry name" value="NMRA-LIKE DOMAIN-CONTAINING PROTEIN-RELATED"/>
    <property type="match status" value="1"/>
</dbReference>
<feature type="transmembrane region" description="Helical" evidence="3">
    <location>
        <begin position="12"/>
        <end position="32"/>
    </location>
</feature>
<keyword evidence="1" id="KW-0521">NADP</keyword>
<dbReference type="AlphaFoldDB" id="M2RNU6"/>
<evidence type="ECO:0000256" key="3">
    <source>
        <dbReference type="SAM" id="Phobius"/>
    </source>
</evidence>
<evidence type="ECO:0000256" key="1">
    <source>
        <dbReference type="ARBA" id="ARBA00022857"/>
    </source>
</evidence>
<dbReference type="Gene3D" id="3.40.50.720">
    <property type="entry name" value="NAD(P)-binding Rossmann-like Domain"/>
    <property type="match status" value="1"/>
</dbReference>
<dbReference type="Proteomes" id="UP000016930">
    <property type="component" value="Unassembled WGS sequence"/>
</dbReference>
<gene>
    <name evidence="5" type="ORF">CERSUDRAFT_81414</name>
</gene>
<dbReference type="HOGENOM" id="CLU_044876_3_3_1"/>
<evidence type="ECO:0000313" key="5">
    <source>
        <dbReference type="EMBL" id="EMD40117.1"/>
    </source>
</evidence>
<keyword evidence="6" id="KW-1185">Reference proteome</keyword>
<keyword evidence="3" id="KW-0472">Membrane</keyword>
<name>M2RNU6_CERS8</name>
<protein>
    <recommendedName>
        <fullName evidence="4">NmrA-like domain-containing protein</fullName>
    </recommendedName>
</protein>
<dbReference type="SUPFAM" id="SSF51735">
    <property type="entry name" value="NAD(P)-binding Rossmann-fold domains"/>
    <property type="match status" value="1"/>
</dbReference>
<reference evidence="5 6" key="1">
    <citation type="journal article" date="2012" name="Proc. Natl. Acad. Sci. U.S.A.">
        <title>Comparative genomics of Ceriporiopsis subvermispora and Phanerochaete chrysosporium provide insight into selective ligninolysis.</title>
        <authorList>
            <person name="Fernandez-Fueyo E."/>
            <person name="Ruiz-Duenas F.J."/>
            <person name="Ferreira P."/>
            <person name="Floudas D."/>
            <person name="Hibbett D.S."/>
            <person name="Canessa P."/>
            <person name="Larrondo L.F."/>
            <person name="James T.Y."/>
            <person name="Seelenfreund D."/>
            <person name="Lobos S."/>
            <person name="Polanco R."/>
            <person name="Tello M."/>
            <person name="Honda Y."/>
            <person name="Watanabe T."/>
            <person name="Watanabe T."/>
            <person name="Ryu J.S."/>
            <person name="Kubicek C.P."/>
            <person name="Schmoll M."/>
            <person name="Gaskell J."/>
            <person name="Hammel K.E."/>
            <person name="St John F.J."/>
            <person name="Vanden Wymelenberg A."/>
            <person name="Sabat G."/>
            <person name="Splinter BonDurant S."/>
            <person name="Syed K."/>
            <person name="Yadav J.S."/>
            <person name="Doddapaneni H."/>
            <person name="Subramanian V."/>
            <person name="Lavin J.L."/>
            <person name="Oguiza J.A."/>
            <person name="Perez G."/>
            <person name="Pisabarro A.G."/>
            <person name="Ramirez L."/>
            <person name="Santoyo F."/>
            <person name="Master E."/>
            <person name="Coutinho P.M."/>
            <person name="Henrissat B."/>
            <person name="Lombard V."/>
            <person name="Magnuson J.K."/>
            <person name="Kuees U."/>
            <person name="Hori C."/>
            <person name="Igarashi K."/>
            <person name="Samejima M."/>
            <person name="Held B.W."/>
            <person name="Barry K.W."/>
            <person name="LaButti K.M."/>
            <person name="Lapidus A."/>
            <person name="Lindquist E.A."/>
            <person name="Lucas S.M."/>
            <person name="Riley R."/>
            <person name="Salamov A.A."/>
            <person name="Hoffmeister D."/>
            <person name="Schwenk D."/>
            <person name="Hadar Y."/>
            <person name="Yarden O."/>
            <person name="de Vries R.P."/>
            <person name="Wiebenga A."/>
            <person name="Stenlid J."/>
            <person name="Eastwood D."/>
            <person name="Grigoriev I.V."/>
            <person name="Berka R.M."/>
            <person name="Blanchette R.A."/>
            <person name="Kersten P."/>
            <person name="Martinez A.T."/>
            <person name="Vicuna R."/>
            <person name="Cullen D."/>
        </authorList>
    </citation>
    <scope>NUCLEOTIDE SEQUENCE [LARGE SCALE GENOMIC DNA]</scope>
    <source>
        <strain evidence="5 6">B</strain>
    </source>
</reference>
<dbReference type="InterPro" id="IPR008030">
    <property type="entry name" value="NmrA-like"/>
</dbReference>
<dbReference type="OrthoDB" id="9974981at2759"/>
<dbReference type="Gene3D" id="3.90.25.10">
    <property type="entry name" value="UDP-galactose 4-epimerase, domain 1"/>
    <property type="match status" value="1"/>
</dbReference>
<evidence type="ECO:0000313" key="6">
    <source>
        <dbReference type="Proteomes" id="UP000016930"/>
    </source>
</evidence>
<evidence type="ECO:0000259" key="4">
    <source>
        <dbReference type="Pfam" id="PF05368"/>
    </source>
</evidence>
<dbReference type="GO" id="GO:0016491">
    <property type="term" value="F:oxidoreductase activity"/>
    <property type="evidence" value="ECO:0007669"/>
    <property type="project" value="UniProtKB-KW"/>
</dbReference>
<feature type="domain" description="NmrA-like" evidence="4">
    <location>
        <begin position="13"/>
        <end position="280"/>
    </location>
</feature>
<proteinExistence type="predicted"/>
<organism evidence="5 6">
    <name type="scientific">Ceriporiopsis subvermispora (strain B)</name>
    <name type="common">White-rot fungus</name>
    <name type="synonym">Gelatoporia subvermispora</name>
    <dbReference type="NCBI Taxonomy" id="914234"/>
    <lineage>
        <taxon>Eukaryota</taxon>
        <taxon>Fungi</taxon>
        <taxon>Dikarya</taxon>
        <taxon>Basidiomycota</taxon>
        <taxon>Agaricomycotina</taxon>
        <taxon>Agaricomycetes</taxon>
        <taxon>Polyporales</taxon>
        <taxon>Gelatoporiaceae</taxon>
        <taxon>Gelatoporia</taxon>
    </lineage>
</organism>
<evidence type="ECO:0000256" key="2">
    <source>
        <dbReference type="ARBA" id="ARBA00023002"/>
    </source>
</evidence>